<keyword evidence="2" id="KW-1185">Reference proteome</keyword>
<gene>
    <name evidence="1" type="ORF">NC653_001512</name>
</gene>
<name>A0AAD6RLM7_9ROSI</name>
<evidence type="ECO:0000313" key="1">
    <source>
        <dbReference type="EMBL" id="KAJ7011101.1"/>
    </source>
</evidence>
<dbReference type="AlphaFoldDB" id="A0AAD6RLM7"/>
<proteinExistence type="predicted"/>
<accession>A0AAD6RLM7</accession>
<organism evidence="1 2">
    <name type="scientific">Populus alba x Populus x berolinensis</name>
    <dbReference type="NCBI Taxonomy" id="444605"/>
    <lineage>
        <taxon>Eukaryota</taxon>
        <taxon>Viridiplantae</taxon>
        <taxon>Streptophyta</taxon>
        <taxon>Embryophyta</taxon>
        <taxon>Tracheophyta</taxon>
        <taxon>Spermatophyta</taxon>
        <taxon>Magnoliopsida</taxon>
        <taxon>eudicotyledons</taxon>
        <taxon>Gunneridae</taxon>
        <taxon>Pentapetalae</taxon>
        <taxon>rosids</taxon>
        <taxon>fabids</taxon>
        <taxon>Malpighiales</taxon>
        <taxon>Salicaceae</taxon>
        <taxon>Saliceae</taxon>
        <taxon>Populus</taxon>
    </lineage>
</organism>
<reference evidence="1 2" key="1">
    <citation type="journal article" date="2023" name="Mol. Ecol. Resour.">
        <title>Chromosome-level genome assembly of a triploid poplar Populus alba 'Berolinensis'.</title>
        <authorList>
            <person name="Chen S."/>
            <person name="Yu Y."/>
            <person name="Wang X."/>
            <person name="Wang S."/>
            <person name="Zhang T."/>
            <person name="Zhou Y."/>
            <person name="He R."/>
            <person name="Meng N."/>
            <person name="Wang Y."/>
            <person name="Liu W."/>
            <person name="Liu Z."/>
            <person name="Liu J."/>
            <person name="Guo Q."/>
            <person name="Huang H."/>
            <person name="Sederoff R.R."/>
            <person name="Wang G."/>
            <person name="Qu G."/>
            <person name="Chen S."/>
        </authorList>
    </citation>
    <scope>NUCLEOTIDE SEQUENCE [LARGE SCALE GENOMIC DNA]</scope>
    <source>
        <strain evidence="1">SC-2020</strain>
    </source>
</reference>
<dbReference type="PROSITE" id="PS51257">
    <property type="entry name" value="PROKAR_LIPOPROTEIN"/>
    <property type="match status" value="1"/>
</dbReference>
<dbReference type="Proteomes" id="UP001164929">
    <property type="component" value="Chromosome 1"/>
</dbReference>
<evidence type="ECO:0000313" key="2">
    <source>
        <dbReference type="Proteomes" id="UP001164929"/>
    </source>
</evidence>
<protein>
    <submittedName>
        <fullName evidence="1">Uncharacterized protein</fullName>
    </submittedName>
</protein>
<sequence length="70" mass="7913">MHEREREELVGWSSALTSKPSSVQYMCMTSLSVSCTDGVNVQTNANLSGNDLFFFFFVHFHMFSCILSPL</sequence>
<comment type="caution">
    <text evidence="1">The sequence shown here is derived from an EMBL/GenBank/DDBJ whole genome shotgun (WGS) entry which is preliminary data.</text>
</comment>
<dbReference type="EMBL" id="JAQIZT010000001">
    <property type="protein sequence ID" value="KAJ7011101.1"/>
    <property type="molecule type" value="Genomic_DNA"/>
</dbReference>